<sequence>MESKFKEGLYRLTLLLTASTVLLLALMPHSAPARVILVLSGLGMGSVGLGYRRLPALPDSAAPIFLAVLLTTLLWLTPEQHAMWLWGWAAVIAMPQPVLLLLLHSLLAASCLWQVMHLTDTTAESLLTGLLLVALLLLGLARQLGLSTLWRGVSSRTRLMEHLLLWSGAQLKIDLSLETTRCEREGSHGELLLLRSPSNCQPALAEALVASTRSYESCYQADGQTLAALLINRNAKEATLRRNTLLASLPSPFQARFITLAPALSLDTQMAALERQEKPVVVLEENK</sequence>
<dbReference type="Proteomes" id="UP000199040">
    <property type="component" value="Unassembled WGS sequence"/>
</dbReference>
<dbReference type="EMBL" id="FOPY01000007">
    <property type="protein sequence ID" value="SFH64957.1"/>
    <property type="molecule type" value="Genomic_DNA"/>
</dbReference>
<keyword evidence="1" id="KW-0472">Membrane</keyword>
<dbReference type="RefSeq" id="WP_092846182.1">
    <property type="nucleotide sequence ID" value="NZ_FOPY01000007.1"/>
</dbReference>
<name>A0A1I3BRN8_9GAMM</name>
<reference evidence="2 3" key="1">
    <citation type="submission" date="2016-10" db="EMBL/GenBank/DDBJ databases">
        <authorList>
            <person name="de Groot N.N."/>
        </authorList>
    </citation>
    <scope>NUCLEOTIDE SEQUENCE [LARGE SCALE GENOMIC DNA]</scope>
    <source>
        <strain evidence="2 3">CGMCC 1.6848</strain>
    </source>
</reference>
<feature type="transmembrane region" description="Helical" evidence="1">
    <location>
        <begin position="126"/>
        <end position="150"/>
    </location>
</feature>
<gene>
    <name evidence="2" type="ORF">SAMN04487959_10782</name>
</gene>
<accession>A0A1I3BRN8</accession>
<feature type="transmembrane region" description="Helical" evidence="1">
    <location>
        <begin position="57"/>
        <end position="76"/>
    </location>
</feature>
<keyword evidence="1" id="KW-0812">Transmembrane</keyword>
<evidence type="ECO:0000256" key="1">
    <source>
        <dbReference type="SAM" id="Phobius"/>
    </source>
</evidence>
<evidence type="ECO:0000313" key="3">
    <source>
        <dbReference type="Proteomes" id="UP000199040"/>
    </source>
</evidence>
<dbReference type="AlphaFoldDB" id="A0A1I3BRN8"/>
<protein>
    <submittedName>
        <fullName evidence="2">Uncharacterized protein</fullName>
    </submittedName>
</protein>
<organism evidence="2 3">
    <name type="scientific">Modicisalibacter xianhensis</name>
    <dbReference type="NCBI Taxonomy" id="442341"/>
    <lineage>
        <taxon>Bacteria</taxon>
        <taxon>Pseudomonadati</taxon>
        <taxon>Pseudomonadota</taxon>
        <taxon>Gammaproteobacteria</taxon>
        <taxon>Oceanospirillales</taxon>
        <taxon>Halomonadaceae</taxon>
        <taxon>Modicisalibacter</taxon>
    </lineage>
</organism>
<keyword evidence="1" id="KW-1133">Transmembrane helix</keyword>
<evidence type="ECO:0000313" key="2">
    <source>
        <dbReference type="EMBL" id="SFH64957.1"/>
    </source>
</evidence>
<keyword evidence="3" id="KW-1185">Reference proteome</keyword>
<feature type="transmembrane region" description="Helical" evidence="1">
    <location>
        <begin position="83"/>
        <end position="106"/>
    </location>
</feature>
<dbReference type="STRING" id="442341.SAMN04487959_10782"/>
<proteinExistence type="predicted"/>